<comment type="caution">
    <text evidence="2">The sequence shown here is derived from an EMBL/GenBank/DDBJ whole genome shotgun (WGS) entry which is preliminary data.</text>
</comment>
<organism evidence="2 3">
    <name type="scientific">Myxococcus fulvus</name>
    <dbReference type="NCBI Taxonomy" id="33"/>
    <lineage>
        <taxon>Bacteria</taxon>
        <taxon>Pseudomonadati</taxon>
        <taxon>Myxococcota</taxon>
        <taxon>Myxococcia</taxon>
        <taxon>Myxococcales</taxon>
        <taxon>Cystobacterineae</taxon>
        <taxon>Myxococcaceae</taxon>
        <taxon>Myxococcus</taxon>
    </lineage>
</organism>
<dbReference type="InterPro" id="IPR011050">
    <property type="entry name" value="Pectin_lyase_fold/virulence"/>
</dbReference>
<dbReference type="RefSeq" id="WP_074959216.1">
    <property type="nucleotide sequence ID" value="NZ_BJXR01000080.1"/>
</dbReference>
<feature type="signal peptide" evidence="1">
    <location>
        <begin position="1"/>
        <end position="24"/>
    </location>
</feature>
<protein>
    <submittedName>
        <fullName evidence="2">Right handed beta helix region</fullName>
    </submittedName>
</protein>
<dbReference type="InterPro" id="IPR012334">
    <property type="entry name" value="Pectin_lyas_fold"/>
</dbReference>
<dbReference type="InterPro" id="IPR013783">
    <property type="entry name" value="Ig-like_fold"/>
</dbReference>
<keyword evidence="1" id="KW-0732">Signal</keyword>
<evidence type="ECO:0000313" key="3">
    <source>
        <dbReference type="Proteomes" id="UP000183760"/>
    </source>
</evidence>
<name>A0ABY1CXC3_MYXFU</name>
<evidence type="ECO:0000256" key="1">
    <source>
        <dbReference type="SAM" id="SignalP"/>
    </source>
</evidence>
<proteinExistence type="predicted"/>
<dbReference type="Gene3D" id="2.160.20.10">
    <property type="entry name" value="Single-stranded right-handed beta-helix, Pectin lyase-like"/>
    <property type="match status" value="1"/>
</dbReference>
<reference evidence="2 3" key="1">
    <citation type="submission" date="2016-10" db="EMBL/GenBank/DDBJ databases">
        <authorList>
            <person name="Varghese N."/>
            <person name="Submissions S."/>
        </authorList>
    </citation>
    <scope>NUCLEOTIDE SEQUENCE [LARGE SCALE GENOMIC DNA]</scope>
    <source>
        <strain evidence="2 3">DSM 16525</strain>
    </source>
</reference>
<keyword evidence="3" id="KW-1185">Reference proteome</keyword>
<gene>
    <name evidence="2" type="ORF">SAMN05443572_1172</name>
</gene>
<accession>A0ABY1CXC3</accession>
<dbReference type="Gene3D" id="2.60.40.10">
    <property type="entry name" value="Immunoglobulins"/>
    <property type="match status" value="2"/>
</dbReference>
<dbReference type="Proteomes" id="UP000183760">
    <property type="component" value="Unassembled WGS sequence"/>
</dbReference>
<dbReference type="SUPFAM" id="SSF51126">
    <property type="entry name" value="Pectin lyase-like"/>
    <property type="match status" value="1"/>
</dbReference>
<sequence length="868" mass="90200">MNRANSMRLALLAGALVLAVGCHLEEPLGVSQEATGSLRVVTVLPRSLPLDQVVKVEVTVTPVQGEPVSTVLEGAGDSWGGLMRNLPPGRMGAVRARVLDAADGVVGEVSVADVELEKHRPALLVLVPHRVNPSLGSTAPIIDAVVGARAAVSPGESIRFRVVARGAEASETLTYAWEAVEGQFTDKGVSDAEWTAPLRRGPDALTLKVIGAQGAVSTLRFSVDVALGGGWGNAHEASLERDPVVTELGARPGSQVRVGTPVELEVTAVDDDGDLLSYAWTSTCEGEFEDATSPTTRFTPMEAPQVACDNCQLSVRISDNATRASQVRSLNLCVTNPQPPTLTEVTQSSEAAFAGQRVRLSASATDPQGEPLTFAWTANTGLLGNMVRGAGTGSADWVMLSCAPRDVTPTITLTVTNASGLSVTRVLVVEWEDLWCDEHAPCPAVLGASTVTLTADCTTAQTVWIPDGYTLDGDGHVLTAVDPRDGRFRGAVLSSLGTTAHVRDVTVAARGLSELACDAGSARLRGILFDGASGSILDSVVRDVNQKEGEGGCQEGVAIEVRNARDAESVTHVEVLRNHVVGYQKAGIVGTGKVELNLEDNRVEGGGPVSFIARNGIQFSDGATGRATGNHVTGHAYTGDSAVASGILVAGGAYYDFALCEDIVLFENTVEDNDVGINLSQGEVGGGPLAVSTRLQVSRNTVTHRGPVTNGYPYQAGISDLGGANAISQNKVSGPGYDRGTRPGATFDVDVVAGAASRLFFMTPARETAAGRCSEGLVVQSQDSRGNLSALAAPSLTLEGTGPAATGVALFSDATCTTPLATSGTGWSLVLERTQQEVTFYFQATQLGELTLTVSGEGVTGTQLQRVR</sequence>
<evidence type="ECO:0000313" key="2">
    <source>
        <dbReference type="EMBL" id="SEU41467.1"/>
    </source>
</evidence>
<dbReference type="EMBL" id="FOIB01000017">
    <property type="protein sequence ID" value="SEU41467.1"/>
    <property type="molecule type" value="Genomic_DNA"/>
</dbReference>
<feature type="chain" id="PRO_5045777862" evidence="1">
    <location>
        <begin position="25"/>
        <end position="868"/>
    </location>
</feature>
<dbReference type="PROSITE" id="PS51257">
    <property type="entry name" value="PROKAR_LIPOPROTEIN"/>
    <property type="match status" value="1"/>
</dbReference>